<dbReference type="AlphaFoldDB" id="A0A6J8BG58"/>
<keyword evidence="1" id="KW-0862">Zinc</keyword>
<dbReference type="InterPro" id="IPR000477">
    <property type="entry name" value="RT_dom"/>
</dbReference>
<dbReference type="InterPro" id="IPR001005">
    <property type="entry name" value="SANT/Myb"/>
</dbReference>
<dbReference type="OrthoDB" id="6285785at2759"/>
<feature type="compositionally biased region" description="Basic and acidic residues" evidence="2">
    <location>
        <begin position="374"/>
        <end position="392"/>
    </location>
</feature>
<dbReference type="PANTHER" id="PTHR19446">
    <property type="entry name" value="REVERSE TRANSCRIPTASES"/>
    <property type="match status" value="1"/>
</dbReference>
<dbReference type="CDD" id="cd00167">
    <property type="entry name" value="SANT"/>
    <property type="match status" value="1"/>
</dbReference>
<dbReference type="PROSITE" id="PS00028">
    <property type="entry name" value="ZINC_FINGER_C2H2_1"/>
    <property type="match status" value="2"/>
</dbReference>
<accession>A0A6J8BG58</accession>
<dbReference type="GO" id="GO:0008270">
    <property type="term" value="F:zinc ion binding"/>
    <property type="evidence" value="ECO:0007669"/>
    <property type="project" value="UniProtKB-KW"/>
</dbReference>
<feature type="region of interest" description="Disordered" evidence="2">
    <location>
        <begin position="183"/>
        <end position="245"/>
    </location>
</feature>
<feature type="region of interest" description="Disordered" evidence="2">
    <location>
        <begin position="450"/>
        <end position="484"/>
    </location>
</feature>
<dbReference type="Gene3D" id="1.10.10.60">
    <property type="entry name" value="Homeodomain-like"/>
    <property type="match status" value="1"/>
</dbReference>
<dbReference type="Pfam" id="PF00078">
    <property type="entry name" value="RVT_1"/>
    <property type="match status" value="1"/>
</dbReference>
<feature type="domain" description="C2H2-type" evidence="3">
    <location>
        <begin position="253"/>
        <end position="281"/>
    </location>
</feature>
<reference evidence="4 5" key="1">
    <citation type="submission" date="2020-06" db="EMBL/GenBank/DDBJ databases">
        <authorList>
            <person name="Li R."/>
            <person name="Bekaert M."/>
        </authorList>
    </citation>
    <scope>NUCLEOTIDE SEQUENCE [LARGE SCALE GENOMIC DNA]</scope>
    <source>
        <strain evidence="5">wild</strain>
    </source>
</reference>
<evidence type="ECO:0000259" key="3">
    <source>
        <dbReference type="PROSITE" id="PS50157"/>
    </source>
</evidence>
<keyword evidence="5" id="KW-1185">Reference proteome</keyword>
<dbReference type="Proteomes" id="UP000507470">
    <property type="component" value="Unassembled WGS sequence"/>
</dbReference>
<sequence length="726" mass="81309">METSRFSTTGTAQSCVIVDVRELALEQPLQGSGVDNTCNTIRRLPSILITHGFCFLDGTRIEWAKLPSWLANDDIGDITESEPLSMLPNTCENEPTREVQIGDDNTAYIIVPFHRSTCTKCKETFIQAKDMAKHFEAKHSDVFLSFQCAACGTNRNRYRQTACHYPKCRKRLSKKGDTIMTTHEGELRQADPSPLADSLSTISPSKDPAEPNSITSGGDAAPLAPDTEQAEAASHTSTVEAVHPVTENTGKQFPCTLCKRNFKTKIGLGQHERHVHPDLRNNNRIENVKADIERKQVNRKRKVTADSEAEPKSKTRGIWSEEEVTKLLALCEELKGTKNINKAIALHLPGKTNKQISDKRRNLTAVCKSKQAKVKEPKVTAARKPTEPKTREQLTPQALVNEYTAEVCDKGAEETVGESAKILRSVLSGADPGAIQFELLRFIIDKCKKPEKDSDVPPNMPPDDQPKSRRQQKKPDEFRRVQSLFDRNRKQLAAEILDRKAEAAKCNIDPKVVADTYQARFGGESQKVDLSKYPLPKPANNQLLLKPFTRVEVTKAVKRAKRDSAAGPDGIALDDLKSIDKSNAMITNIYNVWLFTRQVPHTIKENRSILLPKGTEGLDDINNWRPLTISSVMLRLYTNLLASRVLCAVPMNPRQRGFISAPGCSENSMLIQRVMKHCKKFRKDISVVLLDLAKAFDTVSHYHLRAGLERFGLDDWFIEIVVDLYI</sequence>
<keyword evidence="1" id="KW-0479">Metal-binding</keyword>
<name>A0A6J8BG58_MYTCO</name>
<feature type="region of interest" description="Disordered" evidence="2">
    <location>
        <begin position="374"/>
        <end position="393"/>
    </location>
</feature>
<evidence type="ECO:0000313" key="4">
    <source>
        <dbReference type="EMBL" id="CAC5382958.1"/>
    </source>
</evidence>
<dbReference type="PROSITE" id="PS50157">
    <property type="entry name" value="ZINC_FINGER_C2H2_2"/>
    <property type="match status" value="1"/>
</dbReference>
<keyword evidence="1" id="KW-0863">Zinc-finger</keyword>
<protein>
    <recommendedName>
        <fullName evidence="3">C2H2-type domain-containing protein</fullName>
    </recommendedName>
</protein>
<evidence type="ECO:0000256" key="2">
    <source>
        <dbReference type="SAM" id="MobiDB-lite"/>
    </source>
</evidence>
<evidence type="ECO:0000313" key="5">
    <source>
        <dbReference type="Proteomes" id="UP000507470"/>
    </source>
</evidence>
<dbReference type="SMART" id="SM00355">
    <property type="entry name" value="ZnF_C2H2"/>
    <property type="match status" value="2"/>
</dbReference>
<gene>
    <name evidence="4" type="ORF">MCOR_18746</name>
</gene>
<organism evidence="4 5">
    <name type="scientific">Mytilus coruscus</name>
    <name type="common">Sea mussel</name>
    <dbReference type="NCBI Taxonomy" id="42192"/>
    <lineage>
        <taxon>Eukaryota</taxon>
        <taxon>Metazoa</taxon>
        <taxon>Spiralia</taxon>
        <taxon>Lophotrochozoa</taxon>
        <taxon>Mollusca</taxon>
        <taxon>Bivalvia</taxon>
        <taxon>Autobranchia</taxon>
        <taxon>Pteriomorphia</taxon>
        <taxon>Mytilida</taxon>
        <taxon>Mytiloidea</taxon>
        <taxon>Mytilidae</taxon>
        <taxon>Mytilinae</taxon>
        <taxon>Mytilus</taxon>
    </lineage>
</organism>
<evidence type="ECO:0000256" key="1">
    <source>
        <dbReference type="PROSITE-ProRule" id="PRU00042"/>
    </source>
</evidence>
<dbReference type="InterPro" id="IPR013087">
    <property type="entry name" value="Znf_C2H2_type"/>
</dbReference>
<proteinExistence type="predicted"/>
<dbReference type="EMBL" id="CACVKT020003300">
    <property type="protein sequence ID" value="CAC5382958.1"/>
    <property type="molecule type" value="Genomic_DNA"/>
</dbReference>